<protein>
    <submittedName>
        <fullName evidence="2">Uncharacterized protein</fullName>
    </submittedName>
</protein>
<dbReference type="EMBL" id="JH170761">
    <property type="protein sequence ID" value="EHB09807.1"/>
    <property type="molecule type" value="Genomic_DNA"/>
</dbReference>
<reference evidence="2 3" key="1">
    <citation type="journal article" date="2011" name="Nature">
        <title>Genome sequencing reveals insights into physiology and longevity of the naked mole rat.</title>
        <authorList>
            <person name="Kim E.B."/>
            <person name="Fang X."/>
            <person name="Fushan A.A."/>
            <person name="Huang Z."/>
            <person name="Lobanov A.V."/>
            <person name="Han L."/>
            <person name="Marino S.M."/>
            <person name="Sun X."/>
            <person name="Turanov A.A."/>
            <person name="Yang P."/>
            <person name="Yim S.H."/>
            <person name="Zhao X."/>
            <person name="Kasaikina M.V."/>
            <person name="Stoletzki N."/>
            <person name="Peng C."/>
            <person name="Polak P."/>
            <person name="Xiong Z."/>
            <person name="Kiezun A."/>
            <person name="Zhu Y."/>
            <person name="Chen Y."/>
            <person name="Kryukov G.V."/>
            <person name="Zhang Q."/>
            <person name="Peshkin L."/>
            <person name="Yang L."/>
            <person name="Bronson R.T."/>
            <person name="Buffenstein R."/>
            <person name="Wang B."/>
            <person name="Han C."/>
            <person name="Li Q."/>
            <person name="Chen L."/>
            <person name="Zhao W."/>
            <person name="Sunyaev S.R."/>
            <person name="Park T.J."/>
            <person name="Zhang G."/>
            <person name="Wang J."/>
            <person name="Gladyshev V.N."/>
        </authorList>
    </citation>
    <scope>NUCLEOTIDE SEQUENCE [LARGE SCALE GENOMIC DNA]</scope>
</reference>
<name>G5BKJ6_HETGA</name>
<evidence type="ECO:0000313" key="3">
    <source>
        <dbReference type="Proteomes" id="UP000006813"/>
    </source>
</evidence>
<dbReference type="Proteomes" id="UP000006813">
    <property type="component" value="Unassembled WGS sequence"/>
</dbReference>
<organism evidence="2 3">
    <name type="scientific">Heterocephalus glaber</name>
    <name type="common">Naked mole rat</name>
    <dbReference type="NCBI Taxonomy" id="10181"/>
    <lineage>
        <taxon>Eukaryota</taxon>
        <taxon>Metazoa</taxon>
        <taxon>Chordata</taxon>
        <taxon>Craniata</taxon>
        <taxon>Vertebrata</taxon>
        <taxon>Euteleostomi</taxon>
        <taxon>Mammalia</taxon>
        <taxon>Eutheria</taxon>
        <taxon>Euarchontoglires</taxon>
        <taxon>Glires</taxon>
        <taxon>Rodentia</taxon>
        <taxon>Hystricomorpha</taxon>
        <taxon>Bathyergidae</taxon>
        <taxon>Heterocephalus</taxon>
    </lineage>
</organism>
<dbReference type="AlphaFoldDB" id="G5BKJ6"/>
<sequence>MITAALHATSRHSCARKHDKEPKDSKEDFELDDGGIILLGEMKIKIVSFLVHLSVQYPVNVIRSGLLTKGT</sequence>
<dbReference type="InParanoid" id="G5BKJ6"/>
<proteinExistence type="predicted"/>
<feature type="region of interest" description="Disordered" evidence="1">
    <location>
        <begin position="1"/>
        <end position="27"/>
    </location>
</feature>
<gene>
    <name evidence="2" type="ORF">GW7_13999</name>
</gene>
<accession>G5BKJ6</accession>
<evidence type="ECO:0000256" key="1">
    <source>
        <dbReference type="SAM" id="MobiDB-lite"/>
    </source>
</evidence>
<feature type="compositionally biased region" description="Basic and acidic residues" evidence="1">
    <location>
        <begin position="16"/>
        <end position="27"/>
    </location>
</feature>
<evidence type="ECO:0000313" key="2">
    <source>
        <dbReference type="EMBL" id="EHB09807.1"/>
    </source>
</evidence>